<dbReference type="SUPFAM" id="SSF53633">
    <property type="entry name" value="Carbamate kinase-like"/>
    <property type="match status" value="1"/>
</dbReference>
<keyword evidence="1" id="KW-0808">Transferase</keyword>
<feature type="domain" description="Aspartate/glutamate/uridylate kinase" evidence="5">
    <location>
        <begin position="16"/>
        <end position="240"/>
    </location>
</feature>
<dbReference type="Gene3D" id="3.40.1160.10">
    <property type="entry name" value="Acetylglutamate kinase-like"/>
    <property type="match status" value="1"/>
</dbReference>
<evidence type="ECO:0000256" key="4">
    <source>
        <dbReference type="ARBA" id="ARBA00022840"/>
    </source>
</evidence>
<proteinExistence type="predicted"/>
<reference evidence="6 7" key="1">
    <citation type="journal article" date="2016" name="Nat. Commun.">
        <title>Thousands of microbial genomes shed light on interconnected biogeochemical processes in an aquifer system.</title>
        <authorList>
            <person name="Anantharaman K."/>
            <person name="Brown C.T."/>
            <person name="Hug L.A."/>
            <person name="Sharon I."/>
            <person name="Castelle C.J."/>
            <person name="Probst A.J."/>
            <person name="Thomas B.C."/>
            <person name="Singh A."/>
            <person name="Wilkins M.J."/>
            <person name="Karaoz U."/>
            <person name="Brodie E.L."/>
            <person name="Williams K.H."/>
            <person name="Hubbard S.S."/>
            <person name="Banfield J.F."/>
        </authorList>
    </citation>
    <scope>NUCLEOTIDE SEQUENCE [LARGE SCALE GENOMIC DNA]</scope>
</reference>
<keyword evidence="3" id="KW-0418">Kinase</keyword>
<dbReference type="InterPro" id="IPR036393">
    <property type="entry name" value="AceGlu_kinase-like_sf"/>
</dbReference>
<dbReference type="GO" id="GO:0005829">
    <property type="term" value="C:cytosol"/>
    <property type="evidence" value="ECO:0007669"/>
    <property type="project" value="TreeGrafter"/>
</dbReference>
<keyword evidence="4" id="KW-0067">ATP-binding</keyword>
<dbReference type="PRINTS" id="PR00474">
    <property type="entry name" value="GLU5KINASE"/>
</dbReference>
<dbReference type="AlphaFoldDB" id="A0A1F5KAC1"/>
<evidence type="ECO:0000313" key="7">
    <source>
        <dbReference type="Proteomes" id="UP000176527"/>
    </source>
</evidence>
<dbReference type="PANTHER" id="PTHR43654:SF3">
    <property type="entry name" value="GLUTAMATE 5-KINASE"/>
    <property type="match status" value="1"/>
</dbReference>
<dbReference type="GO" id="GO:0005524">
    <property type="term" value="F:ATP binding"/>
    <property type="evidence" value="ECO:0007669"/>
    <property type="project" value="UniProtKB-KW"/>
</dbReference>
<dbReference type="InterPro" id="IPR001057">
    <property type="entry name" value="Glu/AcGlu_kinase"/>
</dbReference>
<dbReference type="Pfam" id="PF00696">
    <property type="entry name" value="AA_kinase"/>
    <property type="match status" value="1"/>
</dbReference>
<dbReference type="EMBL" id="MFDE01000034">
    <property type="protein sequence ID" value="OGE37886.1"/>
    <property type="molecule type" value="Genomic_DNA"/>
</dbReference>
<dbReference type="GO" id="GO:0004349">
    <property type="term" value="F:glutamate 5-kinase activity"/>
    <property type="evidence" value="ECO:0007669"/>
    <property type="project" value="TreeGrafter"/>
</dbReference>
<comment type="caution">
    <text evidence="6">The sequence shown here is derived from an EMBL/GenBank/DDBJ whole genome shotgun (WGS) entry which is preliminary data.</text>
</comment>
<sequence length="262" mass="29253">MLFFMETEIEDFKYQRFVIKLGSSVIVDSDDDAKLEVFDSVARQTSRLIDHGYEIAIVTSGAVAFGRKRLGFDNGNLVRKQELAAAGSTRLFTTWAEAFKRYGKITIDHLLSEQDVQAISVGSPKWPLLDELQSGRYVPIINANDSVNTFELEQLSVSADNDQLSAFVARLVQAGKLIMLTEAEGVWDQNRQVIKVIEKQKDLEQVYTSSKTDQGTGGIESKIEVAVSFAIVGKSVWITNCENDSILRIARDEQVGTKFRMS</sequence>
<evidence type="ECO:0000256" key="2">
    <source>
        <dbReference type="ARBA" id="ARBA00022741"/>
    </source>
</evidence>
<gene>
    <name evidence="6" type="ORF">A3F00_00125</name>
</gene>
<dbReference type="PANTHER" id="PTHR43654">
    <property type="entry name" value="GLUTAMATE 5-KINASE"/>
    <property type="match status" value="1"/>
</dbReference>
<name>A0A1F5KAC1_9BACT</name>
<dbReference type="Proteomes" id="UP000176527">
    <property type="component" value="Unassembled WGS sequence"/>
</dbReference>
<evidence type="ECO:0000256" key="3">
    <source>
        <dbReference type="ARBA" id="ARBA00022777"/>
    </source>
</evidence>
<evidence type="ECO:0000259" key="5">
    <source>
        <dbReference type="Pfam" id="PF00696"/>
    </source>
</evidence>
<accession>A0A1F5KAC1</accession>
<evidence type="ECO:0000313" key="6">
    <source>
        <dbReference type="EMBL" id="OGE37886.1"/>
    </source>
</evidence>
<dbReference type="InterPro" id="IPR001048">
    <property type="entry name" value="Asp/Glu/Uridylate_kinase"/>
</dbReference>
<protein>
    <recommendedName>
        <fullName evidence="5">Aspartate/glutamate/uridylate kinase domain-containing protein</fullName>
    </recommendedName>
</protein>
<evidence type="ECO:0000256" key="1">
    <source>
        <dbReference type="ARBA" id="ARBA00022679"/>
    </source>
</evidence>
<keyword evidence="2" id="KW-0547">Nucleotide-binding</keyword>
<organism evidence="6 7">
    <name type="scientific">Candidatus Daviesbacteria bacterium RIFCSPHIGHO2_12_FULL_37_11</name>
    <dbReference type="NCBI Taxonomy" id="1797777"/>
    <lineage>
        <taxon>Bacteria</taxon>
        <taxon>Candidatus Daviesiibacteriota</taxon>
    </lineage>
</organism>